<evidence type="ECO:0000313" key="3">
    <source>
        <dbReference type="Proteomes" id="UP001055712"/>
    </source>
</evidence>
<keyword evidence="1" id="KW-0812">Transmembrane</keyword>
<proteinExistence type="predicted"/>
<feature type="transmembrane region" description="Helical" evidence="1">
    <location>
        <begin position="32"/>
        <end position="51"/>
    </location>
</feature>
<accession>A0A9D4TS58</accession>
<dbReference type="OrthoDB" id="512941at2759"/>
<keyword evidence="1" id="KW-1133">Transmembrane helix</keyword>
<dbReference type="Proteomes" id="UP001055712">
    <property type="component" value="Unassembled WGS sequence"/>
</dbReference>
<reference evidence="2" key="2">
    <citation type="submission" date="2020-11" db="EMBL/GenBank/DDBJ databases">
        <authorList>
            <person name="Cecchin M."/>
            <person name="Marcolungo L."/>
            <person name="Rossato M."/>
            <person name="Girolomoni L."/>
            <person name="Cosentino E."/>
            <person name="Cuine S."/>
            <person name="Li-Beisson Y."/>
            <person name="Delledonne M."/>
            <person name="Ballottari M."/>
        </authorList>
    </citation>
    <scope>NUCLEOTIDE SEQUENCE</scope>
    <source>
        <strain evidence="2">211/11P</strain>
        <tissue evidence="2">Whole cell</tissue>
    </source>
</reference>
<evidence type="ECO:0008006" key="4">
    <source>
        <dbReference type="Google" id="ProtNLM"/>
    </source>
</evidence>
<gene>
    <name evidence="2" type="ORF">D9Q98_003904</name>
</gene>
<dbReference type="CDD" id="cd11296">
    <property type="entry name" value="O-FucT_like"/>
    <property type="match status" value="1"/>
</dbReference>
<evidence type="ECO:0000256" key="1">
    <source>
        <dbReference type="SAM" id="Phobius"/>
    </source>
</evidence>
<dbReference type="InterPro" id="IPR029044">
    <property type="entry name" value="Nucleotide-diphossugar_trans"/>
</dbReference>
<dbReference type="Gene3D" id="3.40.50.11350">
    <property type="match status" value="1"/>
</dbReference>
<dbReference type="GO" id="GO:0016740">
    <property type="term" value="F:transferase activity"/>
    <property type="evidence" value="ECO:0007669"/>
    <property type="project" value="UniProtKB-KW"/>
</dbReference>
<evidence type="ECO:0000313" key="2">
    <source>
        <dbReference type="EMBL" id="KAI3432347.1"/>
    </source>
</evidence>
<dbReference type="AlphaFoldDB" id="A0A9D4TS58"/>
<comment type="caution">
    <text evidence="2">The sequence shown here is derived from an EMBL/GenBank/DDBJ whole genome shotgun (WGS) entry which is preliminary data.</text>
</comment>
<organism evidence="2 3">
    <name type="scientific">Chlorella vulgaris</name>
    <name type="common">Green alga</name>
    <dbReference type="NCBI Taxonomy" id="3077"/>
    <lineage>
        <taxon>Eukaryota</taxon>
        <taxon>Viridiplantae</taxon>
        <taxon>Chlorophyta</taxon>
        <taxon>core chlorophytes</taxon>
        <taxon>Trebouxiophyceae</taxon>
        <taxon>Chlorellales</taxon>
        <taxon>Chlorellaceae</taxon>
        <taxon>Chlorella clade</taxon>
        <taxon>Chlorella</taxon>
    </lineage>
</organism>
<reference evidence="2" key="1">
    <citation type="journal article" date="2019" name="Plant J.">
        <title>Chlorella vulgaris genome assembly and annotation reveals the molecular basis for metabolic acclimation to high light conditions.</title>
        <authorList>
            <person name="Cecchin M."/>
            <person name="Marcolungo L."/>
            <person name="Rossato M."/>
            <person name="Girolomoni L."/>
            <person name="Cosentino E."/>
            <person name="Cuine S."/>
            <person name="Li-Beisson Y."/>
            <person name="Delledonne M."/>
            <person name="Ballottari M."/>
        </authorList>
    </citation>
    <scope>NUCLEOTIDE SEQUENCE</scope>
    <source>
        <strain evidence="2">211/11P</strain>
    </source>
</reference>
<dbReference type="SUPFAM" id="SSF53448">
    <property type="entry name" value="Nucleotide-diphospho-sugar transferases"/>
    <property type="match status" value="1"/>
</dbReference>
<sequence length="715" mass="80383">MVAGDRRRANGLHLAQYLRPVRRSLAAATPRWLLVVLLFTVALVGLHLGHFHSDALSHAQFQPPQMPLRTTSGLVVAARDRAMAFGTAVLQGSDVYYRGSSRTLSFDLRGGFAQQRVALLSGIVLALELNRTMVLPSVVLDGTPSVNTSLALAPFGEMFNLEHFVGHMQLLGVHTVRDPPHPSRTLDLSLSQLHDPMNALGVTHASRQHLRLDCPGLKVPAELMVKHDQLLFAAMEALRPSQRLLDVIHMVEGHLQGLSNTNTYNVLHLRAEEDWIAYCALWERRTASGIVHDNCSNNTATVGDQLQLHRVSSQVPLMLSVDLTRSSSLLRQALSNLEAHSYKVLLRDEVWGHSLSLPALAKEEVALVDYYIALGSRQFVGNSVSVSSALLLMQRWHVGKFATYYNGGNIPLEAFMPLYQMPWVFTYNDWSAGTEYDYMVKAAVTSGVEVARMKPYCMYSGSTSSDMYQWFLSKGVAIIQHEPAWRDALIEEGARNKEQNLVHSHLYKTGGTLVGTFQRIDIPILRQFDQYNYVLFTDCDVYFRQQMKLVDWGTPLPTAVGMGFEGQDVFPYNAGIMLLNMPFMRKTNKKFLDWIVSQKNGLYYPGYGPLDQGAFNQFYEDEIKGRPIHKNFNAMMFHQFRPGARIVHMNGPKPNHYLQWLTSGTCAFRDMCEMGVNNGACRYAIEYTRFAPDWNVATTLRKLCGNLQAGIWHPG</sequence>
<dbReference type="GO" id="GO:0006004">
    <property type="term" value="P:fucose metabolic process"/>
    <property type="evidence" value="ECO:0007669"/>
    <property type="project" value="UniProtKB-KW"/>
</dbReference>
<name>A0A9D4TS58_CHLVU</name>
<dbReference type="Gene3D" id="3.90.550.10">
    <property type="entry name" value="Spore Coat Polysaccharide Biosynthesis Protein SpsA, Chain A"/>
    <property type="match status" value="1"/>
</dbReference>
<keyword evidence="3" id="KW-1185">Reference proteome</keyword>
<dbReference type="EMBL" id="SIDB01000005">
    <property type="protein sequence ID" value="KAI3432347.1"/>
    <property type="molecule type" value="Genomic_DNA"/>
</dbReference>
<protein>
    <recommendedName>
        <fullName evidence="4">O-fucosyltransferase family protein</fullName>
    </recommendedName>
</protein>
<keyword evidence="1" id="KW-0472">Membrane</keyword>